<proteinExistence type="predicted"/>
<dbReference type="PANTHER" id="PTHR35075:SF1">
    <property type="entry name" value="A-KINASE ANCHOR PROTEIN 14"/>
    <property type="match status" value="1"/>
</dbReference>
<gene>
    <name evidence="2" type="ORF">MDA_GLEAN10002030</name>
</gene>
<sequence length="477" mass="55098">MWFEILPGLAVMGVCLLIPGIATAHIHKFSNGGKEKRVAYYSYHWSLMERDKRVSGVNRYYVSKTKLEQTLQHTELELKNILITFVFWYIVDKRQEKEIQKKMKKARSIRFNNMVDVYKEFPMPLVDKEDSDVIEPVTDKEDNNVTEPEMDEEEEESNVTEPEMDEEEEESNVSEPEMDEEESIVSESAMDEEESDVTEPETEIESNVIEPEMDTESNVTEPAIYTDFSVIESAIYADFNVTESAIYTDFNVTESAIYTDFNVTESAIYTDSSMTESAIYTADSYVSEPARDTSSYVTKPAATVRERNASTVVVIDSRATDPVKTEEDDLNDMALDTTENVIDDAINAVEEDDEYTIKNIKWLTHGEFTPERCRKQIQDFVMTWEYEDRWVHYTKLVERRDLIHSFHYIYSVRWSVPTSQIPTAYSSAFAFFTVKFNKNKPPGATVIGKQHAQEGKHLHLEGQVMGSRVELFQWSLR</sequence>
<name>L5M8J0_MYODS</name>
<feature type="region of interest" description="Disordered" evidence="1">
    <location>
        <begin position="134"/>
        <end position="205"/>
    </location>
</feature>
<organism evidence="2 3">
    <name type="scientific">Myotis davidii</name>
    <name type="common">David's myotis</name>
    <dbReference type="NCBI Taxonomy" id="225400"/>
    <lineage>
        <taxon>Eukaryota</taxon>
        <taxon>Metazoa</taxon>
        <taxon>Chordata</taxon>
        <taxon>Craniata</taxon>
        <taxon>Vertebrata</taxon>
        <taxon>Euteleostomi</taxon>
        <taxon>Mammalia</taxon>
        <taxon>Eutheria</taxon>
        <taxon>Laurasiatheria</taxon>
        <taxon>Chiroptera</taxon>
        <taxon>Yangochiroptera</taxon>
        <taxon>Vespertilionidae</taxon>
        <taxon>Myotis</taxon>
    </lineage>
</organism>
<keyword evidence="2" id="KW-0808">Transferase</keyword>
<keyword evidence="3" id="KW-1185">Reference proteome</keyword>
<dbReference type="eggNOG" id="ENOG502S0CR">
    <property type="taxonomic scope" value="Eukaryota"/>
</dbReference>
<dbReference type="GO" id="GO:0005952">
    <property type="term" value="C:cAMP-dependent protein kinase complex"/>
    <property type="evidence" value="ECO:0007669"/>
    <property type="project" value="TreeGrafter"/>
</dbReference>
<protein>
    <submittedName>
        <fullName evidence="2">A-kinase anchor protein 14</fullName>
    </submittedName>
</protein>
<evidence type="ECO:0000256" key="1">
    <source>
        <dbReference type="SAM" id="MobiDB-lite"/>
    </source>
</evidence>
<feature type="compositionally biased region" description="Acidic residues" evidence="1">
    <location>
        <begin position="148"/>
        <end position="204"/>
    </location>
</feature>
<dbReference type="InterPro" id="IPR017384">
    <property type="entry name" value="NADH_Ub_cplx-1_asu_su-1"/>
</dbReference>
<dbReference type="InterPro" id="IPR025663">
    <property type="entry name" value="AKAP_28"/>
</dbReference>
<dbReference type="EMBL" id="KB102870">
    <property type="protein sequence ID" value="ELK34652.1"/>
    <property type="molecule type" value="Genomic_DNA"/>
</dbReference>
<dbReference type="InterPro" id="IPR053084">
    <property type="entry name" value="AKAP"/>
</dbReference>
<reference evidence="2" key="1">
    <citation type="journal article" date="2012" name="Science">
        <title>Comparative analysis of bat genomes provides insight into the evolution of flight and immunity.</title>
        <authorList>
            <person name="Zhang G."/>
            <person name="Cowled C."/>
            <person name="Wang L."/>
        </authorList>
    </citation>
    <scope>NUCLEOTIDE SEQUENCE</scope>
    <source>
        <tissue evidence="2">Spleen</tissue>
    </source>
</reference>
<evidence type="ECO:0000313" key="2">
    <source>
        <dbReference type="EMBL" id="ELK34652.1"/>
    </source>
</evidence>
<dbReference type="AlphaFoldDB" id="L5M8J0"/>
<dbReference type="Pfam" id="PF15879">
    <property type="entry name" value="MWFE"/>
    <property type="match status" value="1"/>
</dbReference>
<dbReference type="GO" id="GO:0034237">
    <property type="term" value="F:protein kinase A regulatory subunit binding"/>
    <property type="evidence" value="ECO:0007669"/>
    <property type="project" value="TreeGrafter"/>
</dbReference>
<keyword evidence="2" id="KW-0418">Kinase</keyword>
<dbReference type="Proteomes" id="UP000010556">
    <property type="component" value="Unassembled WGS sequence"/>
</dbReference>
<dbReference type="Pfam" id="PF14469">
    <property type="entry name" value="AKAP28"/>
    <property type="match status" value="1"/>
</dbReference>
<dbReference type="PANTHER" id="PTHR35075">
    <property type="entry name" value="A-KINASE ANCHOR PROTEIN 14"/>
    <property type="match status" value="1"/>
</dbReference>
<evidence type="ECO:0000313" key="3">
    <source>
        <dbReference type="Proteomes" id="UP000010556"/>
    </source>
</evidence>
<accession>L5M8J0</accession>
<dbReference type="GO" id="GO:0016301">
    <property type="term" value="F:kinase activity"/>
    <property type="evidence" value="ECO:0007669"/>
    <property type="project" value="UniProtKB-KW"/>
</dbReference>